<keyword evidence="2 3" id="KW-0040">ANK repeat</keyword>
<dbReference type="Proteomes" id="UP000030765">
    <property type="component" value="Unassembled WGS sequence"/>
</dbReference>
<protein>
    <submittedName>
        <fullName evidence="4">AGAP004088-PA-like protein</fullName>
    </submittedName>
</protein>
<dbReference type="GO" id="GO:0005737">
    <property type="term" value="C:cytoplasm"/>
    <property type="evidence" value="ECO:0007669"/>
    <property type="project" value="TreeGrafter"/>
</dbReference>
<accession>A0A084WNP4</accession>
<dbReference type="Gene3D" id="1.25.40.20">
    <property type="entry name" value="Ankyrin repeat-containing domain"/>
    <property type="match status" value="4"/>
</dbReference>
<feature type="repeat" description="ANK" evidence="3">
    <location>
        <begin position="1018"/>
        <end position="1050"/>
    </location>
</feature>
<evidence type="ECO:0000313" key="4">
    <source>
        <dbReference type="EMBL" id="KFB51838.1"/>
    </source>
</evidence>
<dbReference type="EMBL" id="ATLV01024644">
    <property type="status" value="NOT_ANNOTATED_CDS"/>
    <property type="molecule type" value="Genomic_DNA"/>
</dbReference>
<feature type="repeat" description="ANK" evidence="3">
    <location>
        <begin position="1156"/>
        <end position="1183"/>
    </location>
</feature>
<dbReference type="Pfam" id="PF12796">
    <property type="entry name" value="Ank_2"/>
    <property type="match status" value="3"/>
</dbReference>
<name>A0A084WNP4_ANOSI</name>
<dbReference type="PROSITE" id="PS50088">
    <property type="entry name" value="ANK_REPEAT"/>
    <property type="match status" value="2"/>
</dbReference>
<dbReference type="SUPFAM" id="SSF48403">
    <property type="entry name" value="Ankyrin repeat"/>
    <property type="match status" value="2"/>
</dbReference>
<dbReference type="STRING" id="74873.A0A084WNP4"/>
<proteinExistence type="predicted"/>
<organism evidence="4">
    <name type="scientific">Anopheles sinensis</name>
    <name type="common">Mosquito</name>
    <dbReference type="NCBI Taxonomy" id="74873"/>
    <lineage>
        <taxon>Eukaryota</taxon>
        <taxon>Metazoa</taxon>
        <taxon>Ecdysozoa</taxon>
        <taxon>Arthropoda</taxon>
        <taxon>Hexapoda</taxon>
        <taxon>Insecta</taxon>
        <taxon>Pterygota</taxon>
        <taxon>Neoptera</taxon>
        <taxon>Endopterygota</taxon>
        <taxon>Diptera</taxon>
        <taxon>Nematocera</taxon>
        <taxon>Culicoidea</taxon>
        <taxon>Culicidae</taxon>
        <taxon>Anophelinae</taxon>
        <taxon>Anopheles</taxon>
    </lineage>
</organism>
<sequence length="1217" mass="139040">MSSSGDTEMRNAFDQFSLWILVRYEATASTIKLMSCESIHSTLRHFMVGVVYDRVSGLTEYILLEHYLTKRQFELVQEETREYATKTIRSFLNMLPKTVFSHFLHIANGWPALDAINPGIQLLKSDDLDLKYLSSIPSLVLSVISVTRSMENAIDRNVYDIRLSNGKTIREEIQRSAHEVDDTAQREPYYCLDAKPMNSIKLEELANDLHMSAKGGAPLGLFLVRQAELKDVDRYIKRNCVDRLEDVTADTWFLVSETVPFETPFPHHATVHEVAQQPDYGILLWQRSRGGPTSIGKYFCNIFWDEYDSMPPTPSWLNVLVSNETDGSTTYVRKLASVTRKIDPFRMVRVLQGIELMNVLRQQGLTSIMDKLCAIFGACSDSERFSVAQGRLLLIVDHAMEDNGMGVSAQELVAFLNTIGTYSNRLTVWIVGNDRLWTHLATNCNQVPIKHAMRQLNEEERKEYLSLLLDGRASEDIESIVQKLDENNEKETNPSVIGNVFILAALSDTINGRTDLVGQSYWWIDVMEQFVWKNVAPKGSSEIETLEKECYHHFVSRPETFASISGAGDRLKHRTVIKLLAAKHLVKNPHMIDVEKYRLFGRVLLDLLLFRHSPVAVAVLQKDIEAVRTIQINSPDDLLAAKDSLERNLLHVVHECPDIEQMLLSTGVDMEQRCPQLNNWTPLQLADDRGDWRLLDRLLANGATIPADGLRLHKMPLHELKIVFSDCIAYGCSSLIEWICKHRPDYQISQEDVYCLVVHDEFEQEQLFRLLALAVDQRLPEREPEPYQFIWYNTALDSAVEDERYEVATFLVEQLHFTPTEAYYELRQRYLESKSNDYIPLFKQCREGNLSEVIRMIEEKELDPQHDCNGTNLFIEAAGSGNLELVRYLFEHCRFKDRLNETDDHGDAAMSKAMRWGNDAVVRFLFECGASLEPSMAKTYPGELPEEAIVIDTEDFHSLSGLKKDRLEKLDIDYGRVEEGELLIHFYLRYIDEPDECTFRYLLAQYDDVDVRTSAEGNGETPLQIALRNGNERCVEILLEAGADVHAKSLGDGASSLHFAIFGDIGKPMLTRLIEVYGIDVNTRDNKGRSIAFYMPINRSLCYWLIDQYGLDLNARDNSGQTILHHRVKENSFFCRPVIEFLLTVLRIPQISSDNRGRLALHYAVEDGNLKIVRLLLKYRSDLLDVPDDDGLTAIQLAYNGANHTAIKELFESITTN</sequence>
<dbReference type="SMART" id="SM00248">
    <property type="entry name" value="ANK"/>
    <property type="match status" value="8"/>
</dbReference>
<dbReference type="PROSITE" id="PS50297">
    <property type="entry name" value="ANK_REP_REGION"/>
    <property type="match status" value="2"/>
</dbReference>
<evidence type="ECO:0000256" key="2">
    <source>
        <dbReference type="ARBA" id="ARBA00023043"/>
    </source>
</evidence>
<dbReference type="OMA" id="LVYWQRS"/>
<reference evidence="4 6" key="1">
    <citation type="journal article" date="2014" name="BMC Genomics">
        <title>Genome sequence of Anopheles sinensis provides insight into genetics basis of mosquito competence for malaria parasites.</title>
        <authorList>
            <person name="Zhou D."/>
            <person name="Zhang D."/>
            <person name="Ding G."/>
            <person name="Shi L."/>
            <person name="Hou Q."/>
            <person name="Ye Y."/>
            <person name="Xu Y."/>
            <person name="Zhou H."/>
            <person name="Xiong C."/>
            <person name="Li S."/>
            <person name="Yu J."/>
            <person name="Hong S."/>
            <person name="Yu X."/>
            <person name="Zou P."/>
            <person name="Chen C."/>
            <person name="Chang X."/>
            <person name="Wang W."/>
            <person name="Lv Y."/>
            <person name="Sun Y."/>
            <person name="Ma L."/>
            <person name="Shen B."/>
            <person name="Zhu C."/>
        </authorList>
    </citation>
    <scope>NUCLEOTIDE SEQUENCE [LARGE SCALE GENOMIC DNA]</scope>
</reference>
<dbReference type="EnsemblMetazoa" id="ASIC019995-RA">
    <property type="protein sequence ID" value="ASIC019995-PA"/>
    <property type="gene ID" value="ASIC019995"/>
</dbReference>
<dbReference type="AlphaFoldDB" id="A0A084WNP4"/>
<evidence type="ECO:0000256" key="1">
    <source>
        <dbReference type="ARBA" id="ARBA00022737"/>
    </source>
</evidence>
<keyword evidence="6" id="KW-1185">Reference proteome</keyword>
<dbReference type="PANTHER" id="PTHR24198:SF165">
    <property type="entry name" value="ANKYRIN REPEAT-CONTAINING PROTEIN-RELATED"/>
    <property type="match status" value="1"/>
</dbReference>
<evidence type="ECO:0000256" key="3">
    <source>
        <dbReference type="PROSITE-ProRule" id="PRU00023"/>
    </source>
</evidence>
<dbReference type="PANTHER" id="PTHR24198">
    <property type="entry name" value="ANKYRIN REPEAT AND PROTEIN KINASE DOMAIN-CONTAINING PROTEIN"/>
    <property type="match status" value="1"/>
</dbReference>
<dbReference type="VEuPathDB" id="VectorBase:ASIC019995"/>
<evidence type="ECO:0000313" key="6">
    <source>
        <dbReference type="Proteomes" id="UP000030765"/>
    </source>
</evidence>
<dbReference type="InterPro" id="IPR036770">
    <property type="entry name" value="Ankyrin_rpt-contain_sf"/>
</dbReference>
<dbReference type="OrthoDB" id="9995210at2759"/>
<reference evidence="5" key="2">
    <citation type="submission" date="2020-05" db="UniProtKB">
        <authorList>
            <consortium name="EnsemblMetazoa"/>
        </authorList>
    </citation>
    <scope>IDENTIFICATION</scope>
</reference>
<evidence type="ECO:0000313" key="5">
    <source>
        <dbReference type="EnsemblMetazoa" id="ASIC019995-PA"/>
    </source>
</evidence>
<keyword evidence="1" id="KW-0677">Repeat</keyword>
<dbReference type="EMBL" id="KE525354">
    <property type="protein sequence ID" value="KFB51838.1"/>
    <property type="molecule type" value="Genomic_DNA"/>
</dbReference>
<dbReference type="InterPro" id="IPR002110">
    <property type="entry name" value="Ankyrin_rpt"/>
</dbReference>
<gene>
    <name evidence="4" type="ORF">ZHAS_00019995</name>
</gene>